<name>A0AAC9LGD5_9PSEU</name>
<keyword evidence="3" id="KW-1185">Reference proteome</keyword>
<sequence length="50" mass="5491">MRLRSRHPRSALVGGTSPDHRVGTTLRRLFDAHQRGDLSARLDALAVAQA</sequence>
<dbReference type="KEGG" id="acad:UA74_21760"/>
<dbReference type="EMBL" id="CP016076">
    <property type="protein sequence ID" value="APU16374.1"/>
    <property type="molecule type" value="Genomic_DNA"/>
</dbReference>
<dbReference type="Proteomes" id="UP000185511">
    <property type="component" value="Chromosome"/>
</dbReference>
<evidence type="ECO:0000313" key="3">
    <source>
        <dbReference type="Proteomes" id="UP000185511"/>
    </source>
</evidence>
<feature type="region of interest" description="Disordered" evidence="1">
    <location>
        <begin position="1"/>
        <end position="22"/>
    </location>
</feature>
<reference evidence="3" key="1">
    <citation type="submission" date="2016-06" db="EMBL/GenBank/DDBJ databases">
        <title>Complete genome sequence of Actinoalloteichus fjordicus DSM 46855 (=ADI127-17), type strain of the new species Actinoalloteichus fjordicus.</title>
        <authorList>
            <person name="Ruckert C."/>
            <person name="Nouioui I."/>
            <person name="Willmese J."/>
            <person name="van Wezel G."/>
            <person name="Klenk H.-P."/>
            <person name="Kalinowski J."/>
            <person name="Zotchev S.B."/>
        </authorList>
    </citation>
    <scope>NUCLEOTIDE SEQUENCE [LARGE SCALE GENOMIC DNA]</scope>
    <source>
        <strain evidence="3">ADI127-7</strain>
    </source>
</reference>
<evidence type="ECO:0000313" key="2">
    <source>
        <dbReference type="EMBL" id="APU16374.1"/>
    </source>
</evidence>
<protein>
    <submittedName>
        <fullName evidence="2">Uncharacterized protein</fullName>
    </submittedName>
</protein>
<organism evidence="2 3">
    <name type="scientific">Actinoalloteichus fjordicus</name>
    <dbReference type="NCBI Taxonomy" id="1612552"/>
    <lineage>
        <taxon>Bacteria</taxon>
        <taxon>Bacillati</taxon>
        <taxon>Actinomycetota</taxon>
        <taxon>Actinomycetes</taxon>
        <taxon>Pseudonocardiales</taxon>
        <taxon>Pseudonocardiaceae</taxon>
        <taxon>Actinoalloteichus</taxon>
    </lineage>
</organism>
<gene>
    <name evidence="2" type="ORF">UA74_21760</name>
</gene>
<dbReference type="RefSeq" id="WP_157434369.1">
    <property type="nucleotide sequence ID" value="NZ_CP016076.1"/>
</dbReference>
<dbReference type="AlphaFoldDB" id="A0AAC9LGD5"/>
<accession>A0AAC9LGD5</accession>
<evidence type="ECO:0000256" key="1">
    <source>
        <dbReference type="SAM" id="MobiDB-lite"/>
    </source>
</evidence>
<proteinExistence type="predicted"/>